<reference evidence="7 8" key="1">
    <citation type="submission" date="2022-12" db="EMBL/GenBank/DDBJ databases">
        <title>Chromosome-level genome assembly of true bugs.</title>
        <authorList>
            <person name="Ma L."/>
            <person name="Li H."/>
        </authorList>
    </citation>
    <scope>NUCLEOTIDE SEQUENCE [LARGE SCALE GENOMIC DNA]</scope>
    <source>
        <strain evidence="7">Lab_2022b</strain>
    </source>
</reference>
<dbReference type="Gene3D" id="3.40.30.10">
    <property type="entry name" value="Glutaredoxin"/>
    <property type="match status" value="1"/>
</dbReference>
<dbReference type="InterPro" id="IPR004046">
    <property type="entry name" value="GST_C"/>
</dbReference>
<evidence type="ECO:0000259" key="5">
    <source>
        <dbReference type="PROSITE" id="PS50404"/>
    </source>
</evidence>
<evidence type="ECO:0000313" key="8">
    <source>
        <dbReference type="Proteomes" id="UP001461498"/>
    </source>
</evidence>
<dbReference type="InterPro" id="IPR004045">
    <property type="entry name" value="Glutathione_S-Trfase_N"/>
</dbReference>
<dbReference type="CDD" id="cd03039">
    <property type="entry name" value="GST_N_Sigma_like"/>
    <property type="match status" value="1"/>
</dbReference>
<evidence type="ECO:0000256" key="4">
    <source>
        <dbReference type="ARBA" id="ARBA00047960"/>
    </source>
</evidence>
<dbReference type="Gene3D" id="1.20.1050.10">
    <property type="match status" value="1"/>
</dbReference>
<dbReference type="FunFam" id="1.20.1050.10:FF:000030">
    <property type="entry name" value="Glutathione S-transferase S1"/>
    <property type="match status" value="1"/>
</dbReference>
<dbReference type="SFLD" id="SFLDG00363">
    <property type="entry name" value="AMPS_(cytGST):_Alpha-__Mu-__Pi"/>
    <property type="match status" value="1"/>
</dbReference>
<dbReference type="GO" id="GO:0004602">
    <property type="term" value="F:glutathione peroxidase activity"/>
    <property type="evidence" value="ECO:0007669"/>
    <property type="project" value="UniProtKB-ARBA"/>
</dbReference>
<dbReference type="InterPro" id="IPR050213">
    <property type="entry name" value="GST_superfamily"/>
</dbReference>
<protein>
    <recommendedName>
        <fullName evidence="1">glutathione transferase</fullName>
        <ecNumber evidence="1">2.5.1.18</ecNumber>
    </recommendedName>
</protein>
<dbReference type="FunFam" id="3.40.30.10:FF:000035">
    <property type="entry name" value="hematopoietic prostaglandin D synthase"/>
    <property type="match status" value="1"/>
</dbReference>
<dbReference type="PROSITE" id="PS50405">
    <property type="entry name" value="GST_CTER"/>
    <property type="match status" value="1"/>
</dbReference>
<proteinExistence type="inferred from homology"/>
<dbReference type="PANTHER" id="PTHR11571:SF224">
    <property type="entry name" value="HEMATOPOIETIC PROSTAGLANDIN D SYNTHASE"/>
    <property type="match status" value="1"/>
</dbReference>
<sequence>MVKYKLTYFDTTWLGEPIRFILSYMGKEFEDCRIPWGSEDWPEMKKKIPFGRVPTLEIDGKITYQSTAICRYLANEAGLNGKSDWDRFEIDMVIGTYFDLHAALASQFHEENPEAKEKKKLAIIKETLPYYYNLYDEQIKKNGGYLVNNALTWADLFITALIEPIEEEMGEKISAKYPNLHKLIEKVRSIPNIKKWIEKRPKSA</sequence>
<dbReference type="InterPro" id="IPR036282">
    <property type="entry name" value="Glutathione-S-Trfase_C_sf"/>
</dbReference>
<accession>A0AAW1D8D1</accession>
<dbReference type="Pfam" id="PF02798">
    <property type="entry name" value="GST_N"/>
    <property type="match status" value="1"/>
</dbReference>
<evidence type="ECO:0000256" key="1">
    <source>
        <dbReference type="ARBA" id="ARBA00012452"/>
    </source>
</evidence>
<dbReference type="CDD" id="cd03192">
    <property type="entry name" value="GST_C_Sigma_like"/>
    <property type="match status" value="1"/>
</dbReference>
<dbReference type="InterPro" id="IPR040079">
    <property type="entry name" value="Glutathione_S-Trfase"/>
</dbReference>
<dbReference type="SFLD" id="SFLDG01205">
    <property type="entry name" value="AMPS.1"/>
    <property type="match status" value="1"/>
</dbReference>
<dbReference type="GO" id="GO:0006749">
    <property type="term" value="P:glutathione metabolic process"/>
    <property type="evidence" value="ECO:0007669"/>
    <property type="project" value="TreeGrafter"/>
</dbReference>
<feature type="domain" description="GST N-terminal" evidence="5">
    <location>
        <begin position="2"/>
        <end position="81"/>
    </location>
</feature>
<feature type="domain" description="GST C-terminal" evidence="6">
    <location>
        <begin position="83"/>
        <end position="204"/>
    </location>
</feature>
<dbReference type="InterPro" id="IPR010987">
    <property type="entry name" value="Glutathione-S-Trfase_C-like"/>
</dbReference>
<organism evidence="7 8">
    <name type="scientific">Rhynocoris fuscipes</name>
    <dbReference type="NCBI Taxonomy" id="488301"/>
    <lineage>
        <taxon>Eukaryota</taxon>
        <taxon>Metazoa</taxon>
        <taxon>Ecdysozoa</taxon>
        <taxon>Arthropoda</taxon>
        <taxon>Hexapoda</taxon>
        <taxon>Insecta</taxon>
        <taxon>Pterygota</taxon>
        <taxon>Neoptera</taxon>
        <taxon>Paraneoptera</taxon>
        <taxon>Hemiptera</taxon>
        <taxon>Heteroptera</taxon>
        <taxon>Panheteroptera</taxon>
        <taxon>Cimicomorpha</taxon>
        <taxon>Reduviidae</taxon>
        <taxon>Harpactorinae</taxon>
        <taxon>Harpactorini</taxon>
        <taxon>Rhynocoris</taxon>
    </lineage>
</organism>
<dbReference type="GO" id="GO:0004364">
    <property type="term" value="F:glutathione transferase activity"/>
    <property type="evidence" value="ECO:0007669"/>
    <property type="project" value="UniProtKB-EC"/>
</dbReference>
<comment type="similarity">
    <text evidence="3">Belongs to the GST superfamily. Sigma family.</text>
</comment>
<dbReference type="EC" id="2.5.1.18" evidence="1"/>
<gene>
    <name evidence="7" type="ORF">O3M35_008820</name>
</gene>
<dbReference type="EMBL" id="JAPXFL010000005">
    <property type="protein sequence ID" value="KAK9506981.1"/>
    <property type="molecule type" value="Genomic_DNA"/>
</dbReference>
<dbReference type="InterPro" id="IPR036249">
    <property type="entry name" value="Thioredoxin-like_sf"/>
</dbReference>
<dbReference type="SUPFAM" id="SSF47616">
    <property type="entry name" value="GST C-terminal domain-like"/>
    <property type="match status" value="1"/>
</dbReference>
<dbReference type="SUPFAM" id="SSF52833">
    <property type="entry name" value="Thioredoxin-like"/>
    <property type="match status" value="1"/>
</dbReference>
<name>A0AAW1D8D1_9HEMI</name>
<evidence type="ECO:0000256" key="2">
    <source>
        <dbReference type="ARBA" id="ARBA00022679"/>
    </source>
</evidence>
<dbReference type="Pfam" id="PF14497">
    <property type="entry name" value="GST_C_3"/>
    <property type="match status" value="1"/>
</dbReference>
<evidence type="ECO:0000313" key="7">
    <source>
        <dbReference type="EMBL" id="KAK9506981.1"/>
    </source>
</evidence>
<dbReference type="PANTHER" id="PTHR11571">
    <property type="entry name" value="GLUTATHIONE S-TRANSFERASE"/>
    <property type="match status" value="1"/>
</dbReference>
<keyword evidence="8" id="KW-1185">Reference proteome</keyword>
<dbReference type="AlphaFoldDB" id="A0AAW1D8D1"/>
<dbReference type="PROSITE" id="PS50404">
    <property type="entry name" value="GST_NTER"/>
    <property type="match status" value="1"/>
</dbReference>
<comment type="caution">
    <text evidence="7">The sequence shown here is derived from an EMBL/GenBank/DDBJ whole genome shotgun (WGS) entry which is preliminary data.</text>
</comment>
<dbReference type="Proteomes" id="UP001461498">
    <property type="component" value="Unassembled WGS sequence"/>
</dbReference>
<evidence type="ECO:0000256" key="3">
    <source>
        <dbReference type="ARBA" id="ARBA00038317"/>
    </source>
</evidence>
<evidence type="ECO:0000259" key="6">
    <source>
        <dbReference type="PROSITE" id="PS50405"/>
    </source>
</evidence>
<keyword evidence="2" id="KW-0808">Transferase</keyword>
<comment type="catalytic activity">
    <reaction evidence="4">
        <text>RX + glutathione = an S-substituted glutathione + a halide anion + H(+)</text>
        <dbReference type="Rhea" id="RHEA:16437"/>
        <dbReference type="ChEBI" id="CHEBI:15378"/>
        <dbReference type="ChEBI" id="CHEBI:16042"/>
        <dbReference type="ChEBI" id="CHEBI:17792"/>
        <dbReference type="ChEBI" id="CHEBI:57925"/>
        <dbReference type="ChEBI" id="CHEBI:90779"/>
        <dbReference type="EC" id="2.5.1.18"/>
    </reaction>
</comment>
<dbReference type="SFLD" id="SFLDS00019">
    <property type="entry name" value="Glutathione_Transferase_(cytos"/>
    <property type="match status" value="1"/>
</dbReference>